<proteinExistence type="predicted"/>
<sequence length="198" mass="22178">MKLNFVAMIVMALAGNGLAAPNKMEESSKAEQLAVGKASLAEMGLDSQAVTAAQCLKFLCCRGRKRDVQGTQIPEGSQREAQATCLVCFGLGVCDRSQTIHESAPQPRVSVNVDSIISNMNSFQENNISENNLWIPRNGHWYYYDGRGRYWEWMGDAPGDDFDFDQRFFPRVSHPNWRFGGRGRLHPGSRGYTFDFLS</sequence>
<feature type="signal peptide" evidence="1">
    <location>
        <begin position="1"/>
        <end position="19"/>
    </location>
</feature>
<dbReference type="OrthoDB" id="4925188at2759"/>
<protein>
    <submittedName>
        <fullName evidence="2">Uncharacterized protein</fullName>
    </submittedName>
</protein>
<dbReference type="HOGENOM" id="CLU_1378524_0_0_1"/>
<name>T5AFZ9_OPHSC</name>
<evidence type="ECO:0000256" key="1">
    <source>
        <dbReference type="SAM" id="SignalP"/>
    </source>
</evidence>
<dbReference type="Proteomes" id="UP000019374">
    <property type="component" value="Unassembled WGS sequence"/>
</dbReference>
<evidence type="ECO:0000313" key="3">
    <source>
        <dbReference type="Proteomes" id="UP000019374"/>
    </source>
</evidence>
<accession>T5AFZ9</accession>
<keyword evidence="1" id="KW-0732">Signal</keyword>
<organism evidence="2 3">
    <name type="scientific">Ophiocordyceps sinensis (strain Co18 / CGMCC 3.14243)</name>
    <name type="common">Yarsagumba caterpillar fungus</name>
    <name type="synonym">Hirsutella sinensis</name>
    <dbReference type="NCBI Taxonomy" id="911162"/>
    <lineage>
        <taxon>Eukaryota</taxon>
        <taxon>Fungi</taxon>
        <taxon>Dikarya</taxon>
        <taxon>Ascomycota</taxon>
        <taxon>Pezizomycotina</taxon>
        <taxon>Sordariomycetes</taxon>
        <taxon>Hypocreomycetidae</taxon>
        <taxon>Hypocreales</taxon>
        <taxon>Ophiocordycipitaceae</taxon>
        <taxon>Ophiocordyceps</taxon>
    </lineage>
</organism>
<dbReference type="AlphaFoldDB" id="T5AFZ9"/>
<feature type="chain" id="PRO_5004605890" evidence="1">
    <location>
        <begin position="20"/>
        <end position="198"/>
    </location>
</feature>
<dbReference type="EMBL" id="KE652477">
    <property type="protein sequence ID" value="EQL01514.1"/>
    <property type="molecule type" value="Genomic_DNA"/>
</dbReference>
<gene>
    <name evidence="2" type="ORF">OCS_02774</name>
</gene>
<reference evidence="2 3" key="1">
    <citation type="journal article" date="2013" name="Chin. Sci. Bull.">
        <title>Genome survey uncovers the secrets of sex and lifestyle in caterpillar fungus.</title>
        <authorList>
            <person name="Hu X."/>
            <person name="Zhang Y."/>
            <person name="Xiao G."/>
            <person name="Zheng P."/>
            <person name="Xia Y."/>
            <person name="Zhang X."/>
            <person name="St Leger R.J."/>
            <person name="Liu X."/>
            <person name="Wang C."/>
        </authorList>
    </citation>
    <scope>NUCLEOTIDE SEQUENCE [LARGE SCALE GENOMIC DNA]</scope>
    <source>
        <strain evidence="3">Co18 / CGMCC 3.14243</strain>
        <tissue evidence="2">Fruit-body</tissue>
    </source>
</reference>
<evidence type="ECO:0000313" key="2">
    <source>
        <dbReference type="EMBL" id="EQL01514.1"/>
    </source>
</evidence>